<feature type="non-terminal residue" evidence="3">
    <location>
        <position position="1"/>
    </location>
</feature>
<comment type="caution">
    <text evidence="3">The sequence shown here is derived from an EMBL/GenBank/DDBJ whole genome shotgun (WGS) entry which is preliminary data.</text>
</comment>
<dbReference type="Gene3D" id="3.30.70.2160">
    <property type="match status" value="1"/>
</dbReference>
<name>A0A0F8WA41_9ZZZZ</name>
<dbReference type="Pfam" id="PF09414">
    <property type="entry name" value="RNA_ligase"/>
    <property type="match status" value="1"/>
</dbReference>
<feature type="domain" description="RNA ligase Pab1020 C-terminal" evidence="2">
    <location>
        <begin position="152"/>
        <end position="270"/>
    </location>
</feature>
<accession>A0A0F8WA41</accession>
<evidence type="ECO:0000313" key="3">
    <source>
        <dbReference type="EMBL" id="KKK53473.1"/>
    </source>
</evidence>
<evidence type="ECO:0000259" key="1">
    <source>
        <dbReference type="Pfam" id="PF09414"/>
    </source>
</evidence>
<dbReference type="PRINTS" id="PR01048">
    <property type="entry name" value="Y414FAMILY"/>
</dbReference>
<dbReference type="InterPro" id="IPR021122">
    <property type="entry name" value="RNA_ligase_dom_REL/Rnl2"/>
</dbReference>
<sequence>DQVLAFTRGGYVCPFSTDRLEDFFNTENFFGANPDLIICGEIAGPENPYNIESPPYVAEDVNFFTFDIKIKNTDQQVPVEKRYELFDKYEIPTVTRFGKYTPSDTKKLIEHIKELNEKGCEGFVFKPTNPAEKTLKYVTVDSCLKDIKVNSSVMIETPAEFFTHRILRTIIYLLEHNFPLDKAFLEKTGEALLLPIFENAEKAVKGEMIVERFNVRFNKKQNITKLFEHFRKCKVDAELISQKKVGKYWHVEFVRRCFASYEIIQNYWKGFSHFD</sequence>
<dbReference type="NCBIfam" id="TIGR01209">
    <property type="entry name" value="RNA ligase"/>
    <property type="match status" value="1"/>
</dbReference>
<dbReference type="SUPFAM" id="SSF56091">
    <property type="entry name" value="DNA ligase/mRNA capping enzyme, catalytic domain"/>
    <property type="match status" value="1"/>
</dbReference>
<evidence type="ECO:0000259" key="2">
    <source>
        <dbReference type="Pfam" id="PF18330"/>
    </source>
</evidence>
<dbReference type="Pfam" id="PF18330">
    <property type="entry name" value="Lig_C"/>
    <property type="match status" value="1"/>
</dbReference>
<dbReference type="InterPro" id="IPR001072">
    <property type="entry name" value="RNA_ligase_Pab1020"/>
</dbReference>
<gene>
    <name evidence="3" type="ORF">LCGC14_3094430</name>
</gene>
<evidence type="ECO:0008006" key="4">
    <source>
        <dbReference type="Google" id="ProtNLM"/>
    </source>
</evidence>
<reference evidence="3" key="1">
    <citation type="journal article" date="2015" name="Nature">
        <title>Complex archaea that bridge the gap between prokaryotes and eukaryotes.</title>
        <authorList>
            <person name="Spang A."/>
            <person name="Saw J.H."/>
            <person name="Jorgensen S.L."/>
            <person name="Zaremba-Niedzwiedzka K."/>
            <person name="Martijn J."/>
            <person name="Lind A.E."/>
            <person name="van Eijk R."/>
            <person name="Schleper C."/>
            <person name="Guy L."/>
            <person name="Ettema T.J."/>
        </authorList>
    </citation>
    <scope>NUCLEOTIDE SEQUENCE</scope>
</reference>
<dbReference type="Gene3D" id="3.30.470.30">
    <property type="entry name" value="DNA ligase/mRNA capping enzyme"/>
    <property type="match status" value="1"/>
</dbReference>
<dbReference type="EMBL" id="LAZR01066487">
    <property type="protein sequence ID" value="KKK53473.1"/>
    <property type="molecule type" value="Genomic_DNA"/>
</dbReference>
<dbReference type="AlphaFoldDB" id="A0A0F8WA41"/>
<dbReference type="InterPro" id="IPR041596">
    <property type="entry name" value="Lig_Pab1020_C"/>
</dbReference>
<organism evidence="3">
    <name type="scientific">marine sediment metagenome</name>
    <dbReference type="NCBI Taxonomy" id="412755"/>
    <lineage>
        <taxon>unclassified sequences</taxon>
        <taxon>metagenomes</taxon>
        <taxon>ecological metagenomes</taxon>
    </lineage>
</organism>
<proteinExistence type="predicted"/>
<protein>
    <recommendedName>
        <fullName evidence="4">RNA ligase domain-containing protein</fullName>
    </recommendedName>
</protein>
<feature type="domain" description="RNA ligase" evidence="1">
    <location>
        <begin position="2"/>
        <end position="138"/>
    </location>
</feature>